<dbReference type="GO" id="GO:0005829">
    <property type="term" value="C:cytosol"/>
    <property type="evidence" value="ECO:0007669"/>
    <property type="project" value="TreeGrafter"/>
</dbReference>
<dbReference type="Gene3D" id="3.40.50.1000">
    <property type="entry name" value="HAD superfamily/HAD-like"/>
    <property type="match status" value="1"/>
</dbReference>
<comment type="caution">
    <text evidence="1">The sequence shown here is derived from an EMBL/GenBank/DDBJ whole genome shotgun (WGS) entry which is preliminary data.</text>
</comment>
<dbReference type="GeneID" id="77472001"/>
<sequence>MEDRKLLFFDIDGTLLSEKTHTVPQSAKEALKKAKEKGHLIFINTGRPISTIDQEIHDLQPDGYICGCGTYITYHNQVIYHHQLSQERCREIASLIKKYEIDAVLESKDHVYFNANIKNKFVQKIKERYTNNGFNVSTSENPNLSFDKFTIWFDHNIQEFRNNISQDFDIIERSEEMWEIVPKNHSKATGIQTVVDDFHSDLDHCYVFGDSFNDESMLRYVKHSIVMANGVQAMKDIAYFVTKDIEDNGIAYALEKLNLI</sequence>
<organism evidence="1 2">
    <name type="scientific">Faecalibacillus faecis</name>
    <dbReference type="NCBI Taxonomy" id="1982628"/>
    <lineage>
        <taxon>Bacteria</taxon>
        <taxon>Bacillati</taxon>
        <taxon>Bacillota</taxon>
        <taxon>Erysipelotrichia</taxon>
        <taxon>Erysipelotrichales</taxon>
        <taxon>Coprobacillaceae</taxon>
        <taxon>Faecalibacillus</taxon>
    </lineage>
</organism>
<dbReference type="InterPro" id="IPR000150">
    <property type="entry name" value="Cof"/>
</dbReference>
<dbReference type="Pfam" id="PF08282">
    <property type="entry name" value="Hydrolase_3"/>
    <property type="match status" value="1"/>
</dbReference>
<dbReference type="EMBL" id="PYLP01000036">
    <property type="protein sequence ID" value="PST35465.1"/>
    <property type="molecule type" value="Genomic_DNA"/>
</dbReference>
<dbReference type="RefSeq" id="WP_106988923.1">
    <property type="nucleotide sequence ID" value="NZ_PYLP01000036.1"/>
</dbReference>
<dbReference type="SFLD" id="SFLDG01140">
    <property type="entry name" value="C2.B:_Phosphomannomutase_and_P"/>
    <property type="match status" value="1"/>
</dbReference>
<reference evidence="2" key="1">
    <citation type="submission" date="2018-03" db="EMBL/GenBank/DDBJ databases">
        <title>Lachnoclostridium SNUG30370 gen.nov., sp.nov., isolated from human faeces.</title>
        <authorList>
            <person name="Seo B."/>
            <person name="Jeon K."/>
            <person name="Ko G."/>
        </authorList>
    </citation>
    <scope>NUCLEOTIDE SEQUENCE [LARGE SCALE GENOMIC DNA]</scope>
    <source>
        <strain evidence="2">SNUG30370</strain>
    </source>
</reference>
<dbReference type="NCBIfam" id="TIGR01484">
    <property type="entry name" value="HAD-SF-IIB"/>
    <property type="match status" value="1"/>
</dbReference>
<dbReference type="SFLD" id="SFLDS00003">
    <property type="entry name" value="Haloacid_Dehalogenase"/>
    <property type="match status" value="1"/>
</dbReference>
<keyword evidence="2" id="KW-1185">Reference proteome</keyword>
<dbReference type="GO" id="GO:0000287">
    <property type="term" value="F:magnesium ion binding"/>
    <property type="evidence" value="ECO:0007669"/>
    <property type="project" value="TreeGrafter"/>
</dbReference>
<name>A0A2T3FJK2_9FIRM</name>
<dbReference type="GO" id="GO:0016791">
    <property type="term" value="F:phosphatase activity"/>
    <property type="evidence" value="ECO:0007669"/>
    <property type="project" value="TreeGrafter"/>
</dbReference>
<protein>
    <submittedName>
        <fullName evidence="1">Cof-type HAD-IIB family hydrolase</fullName>
    </submittedName>
</protein>
<dbReference type="AlphaFoldDB" id="A0A2T3FJK2"/>
<gene>
    <name evidence="1" type="ORF">C7U55_13040</name>
</gene>
<dbReference type="InterPro" id="IPR023214">
    <property type="entry name" value="HAD_sf"/>
</dbReference>
<dbReference type="PANTHER" id="PTHR10000">
    <property type="entry name" value="PHOSPHOSERINE PHOSPHATASE"/>
    <property type="match status" value="1"/>
</dbReference>
<dbReference type="NCBIfam" id="TIGR00099">
    <property type="entry name" value="Cof-subfamily"/>
    <property type="match status" value="1"/>
</dbReference>
<dbReference type="PANTHER" id="PTHR10000:SF25">
    <property type="entry name" value="PHOSPHATASE YKRA-RELATED"/>
    <property type="match status" value="1"/>
</dbReference>
<proteinExistence type="predicted"/>
<dbReference type="PROSITE" id="PS01228">
    <property type="entry name" value="COF_1"/>
    <property type="match status" value="1"/>
</dbReference>
<keyword evidence="1" id="KW-0378">Hydrolase</keyword>
<evidence type="ECO:0000313" key="2">
    <source>
        <dbReference type="Proteomes" id="UP000241201"/>
    </source>
</evidence>
<dbReference type="InterPro" id="IPR006379">
    <property type="entry name" value="HAD-SF_hydro_IIB"/>
</dbReference>
<dbReference type="Proteomes" id="UP000241201">
    <property type="component" value="Unassembled WGS sequence"/>
</dbReference>
<dbReference type="Gene3D" id="3.30.1240.10">
    <property type="match status" value="1"/>
</dbReference>
<evidence type="ECO:0000313" key="1">
    <source>
        <dbReference type="EMBL" id="PST35465.1"/>
    </source>
</evidence>
<dbReference type="SUPFAM" id="SSF56784">
    <property type="entry name" value="HAD-like"/>
    <property type="match status" value="1"/>
</dbReference>
<dbReference type="PROSITE" id="PS01229">
    <property type="entry name" value="COF_2"/>
    <property type="match status" value="1"/>
</dbReference>
<dbReference type="InterPro" id="IPR036412">
    <property type="entry name" value="HAD-like_sf"/>
</dbReference>
<accession>A0A2T3FJK2</accession>